<dbReference type="PANTHER" id="PTHR12297">
    <property type="entry name" value="HYPOXIA-INDUCBILE GENE 1 HIG1 -RELATED"/>
    <property type="match status" value="1"/>
</dbReference>
<comment type="caution">
    <text evidence="8">The sequence shown here is derived from an EMBL/GenBank/DDBJ whole genome shotgun (WGS) entry which is preliminary data.</text>
</comment>
<comment type="subcellular location">
    <subcellularLocation>
        <location evidence="1">Mitochondrion membrane</location>
    </subcellularLocation>
</comment>
<evidence type="ECO:0000256" key="1">
    <source>
        <dbReference type="ARBA" id="ARBA00004325"/>
    </source>
</evidence>
<evidence type="ECO:0000313" key="8">
    <source>
        <dbReference type="EMBL" id="KAK9761997.1"/>
    </source>
</evidence>
<dbReference type="InterPro" id="IPR007667">
    <property type="entry name" value="Hypoxia_induced_domain"/>
</dbReference>
<keyword evidence="9" id="KW-1185">Reference proteome</keyword>
<reference evidence="8 9" key="1">
    <citation type="submission" date="2023-04" db="EMBL/GenBank/DDBJ databases">
        <title>Genome of Basidiobolus ranarum AG-B5.</title>
        <authorList>
            <person name="Stajich J.E."/>
            <person name="Carter-House D."/>
            <person name="Gryganskyi A."/>
        </authorList>
    </citation>
    <scope>NUCLEOTIDE SEQUENCE [LARGE SCALE GENOMIC DNA]</scope>
    <source>
        <strain evidence="8 9">AG-B5</strain>
    </source>
</reference>
<evidence type="ECO:0000259" key="7">
    <source>
        <dbReference type="PROSITE" id="PS51503"/>
    </source>
</evidence>
<protein>
    <submittedName>
        <fullName evidence="8">Respiratory supercomplex factor 1, mitochondrial</fullName>
    </submittedName>
</protein>
<dbReference type="Gene3D" id="6.10.140.1320">
    <property type="match status" value="1"/>
</dbReference>
<keyword evidence="2 6" id="KW-0812">Transmembrane</keyword>
<evidence type="ECO:0000313" key="9">
    <source>
        <dbReference type="Proteomes" id="UP001479436"/>
    </source>
</evidence>
<name>A0ABR2WKF3_9FUNG</name>
<feature type="transmembrane region" description="Helical" evidence="6">
    <location>
        <begin position="32"/>
        <end position="51"/>
    </location>
</feature>
<evidence type="ECO:0000256" key="4">
    <source>
        <dbReference type="ARBA" id="ARBA00023128"/>
    </source>
</evidence>
<organism evidence="8 9">
    <name type="scientific">Basidiobolus ranarum</name>
    <dbReference type="NCBI Taxonomy" id="34480"/>
    <lineage>
        <taxon>Eukaryota</taxon>
        <taxon>Fungi</taxon>
        <taxon>Fungi incertae sedis</taxon>
        <taxon>Zoopagomycota</taxon>
        <taxon>Entomophthoromycotina</taxon>
        <taxon>Basidiobolomycetes</taxon>
        <taxon>Basidiobolales</taxon>
        <taxon>Basidiobolaceae</taxon>
        <taxon>Basidiobolus</taxon>
    </lineage>
</organism>
<dbReference type="InterPro" id="IPR050355">
    <property type="entry name" value="RCF1"/>
</dbReference>
<gene>
    <name evidence="8" type="primary">RCF1_2</name>
    <name evidence="8" type="ORF">K7432_012675</name>
</gene>
<dbReference type="PANTHER" id="PTHR12297:SF3">
    <property type="entry name" value="HIG1 DOMAIN FAMILY MEMBER 1A"/>
    <property type="match status" value="1"/>
</dbReference>
<dbReference type="Proteomes" id="UP001479436">
    <property type="component" value="Unassembled WGS sequence"/>
</dbReference>
<evidence type="ECO:0000256" key="5">
    <source>
        <dbReference type="ARBA" id="ARBA00023136"/>
    </source>
</evidence>
<evidence type="ECO:0000256" key="2">
    <source>
        <dbReference type="ARBA" id="ARBA00022692"/>
    </source>
</evidence>
<dbReference type="Pfam" id="PF04588">
    <property type="entry name" value="HIG_1_N"/>
    <property type="match status" value="1"/>
</dbReference>
<dbReference type="PROSITE" id="PS51503">
    <property type="entry name" value="HIG1"/>
    <property type="match status" value="1"/>
</dbReference>
<evidence type="ECO:0000256" key="3">
    <source>
        <dbReference type="ARBA" id="ARBA00022989"/>
    </source>
</evidence>
<keyword evidence="5 6" id="KW-0472">Membrane</keyword>
<evidence type="ECO:0000256" key="6">
    <source>
        <dbReference type="SAM" id="Phobius"/>
    </source>
</evidence>
<keyword evidence="4" id="KW-0496">Mitochondrion</keyword>
<accession>A0ABR2WKF3</accession>
<proteinExistence type="predicted"/>
<sequence length="104" mass="11739">MSSDRGKEDIFSLPEYESPWARVVRKSKEEPLVTIGCLGTVGALISATFNLRRGNRVMGQRMLRYRVIFQGFTLLAAIGGSVYYAQQRKNEKKLAQKELDTPQA</sequence>
<feature type="transmembrane region" description="Helical" evidence="6">
    <location>
        <begin position="63"/>
        <end position="85"/>
    </location>
</feature>
<keyword evidence="3 6" id="KW-1133">Transmembrane helix</keyword>
<dbReference type="EMBL" id="JASJQH010001135">
    <property type="protein sequence ID" value="KAK9761997.1"/>
    <property type="molecule type" value="Genomic_DNA"/>
</dbReference>
<feature type="domain" description="HIG1" evidence="7">
    <location>
        <begin position="4"/>
        <end position="95"/>
    </location>
</feature>